<reference evidence="3" key="1">
    <citation type="journal article" date="2011" name="Virol. J.">
        <title>Sequencing of Bovine herpesvirus 4 V.test strain reveals important genome features.</title>
        <authorList>
            <person name="Palmeira L."/>
            <person name="Machiels B."/>
            <person name="Lete C."/>
            <person name="Vanderplasschen A."/>
            <person name="Gillet L."/>
        </authorList>
    </citation>
    <scope>NUCLEOTIDE SEQUENCE</scope>
    <source>
        <strain evidence="3">V.test</strain>
    </source>
</reference>
<protein>
    <submittedName>
        <fullName evidence="3">Uncharacterized protein ORF 57</fullName>
    </submittedName>
</protein>
<evidence type="ECO:0000313" key="3">
    <source>
        <dbReference type="EMBL" id="AEL29801.1"/>
    </source>
</evidence>
<dbReference type="InterPro" id="IPR008648">
    <property type="entry name" value="ICP27-like"/>
</dbReference>
<proteinExistence type="predicted"/>
<dbReference type="GO" id="GO:0006355">
    <property type="term" value="P:regulation of DNA-templated transcription"/>
    <property type="evidence" value="ECO:0007669"/>
    <property type="project" value="InterPro"/>
</dbReference>
<evidence type="ECO:0000256" key="1">
    <source>
        <dbReference type="ARBA" id="ARBA00022518"/>
    </source>
</evidence>
<gene>
    <name evidence="3" type="primary">ORF 57</name>
</gene>
<feature type="region of interest" description="Disordered" evidence="2">
    <location>
        <begin position="9"/>
        <end position="110"/>
    </location>
</feature>
<feature type="compositionally biased region" description="Acidic residues" evidence="2">
    <location>
        <begin position="24"/>
        <end position="37"/>
    </location>
</feature>
<organismHost>
    <name type="scientific">Panthera leo</name>
    <name type="common">Lion</name>
    <dbReference type="NCBI Taxonomy" id="9689"/>
</organismHost>
<accession>G1EUL3</accession>
<keyword evidence="1" id="KW-0244">Early protein</keyword>
<organismHost>
    <name type="scientific">Bos taurus</name>
    <name type="common">Bovine</name>
    <dbReference type="NCBI Taxonomy" id="9913"/>
</organismHost>
<dbReference type="Pfam" id="PF05459">
    <property type="entry name" value="Herpes_UL69"/>
    <property type="match status" value="1"/>
</dbReference>
<sequence>MDCMREIIEDLSSDIDSFSGGESIDMESELEEGEIESDTNSSKPPPPQDLSKPPMMRIPRKRVASPDNERMEYRSPLNRTYPPPFTERYGKRRRLTAGRPNWSGRVNEDKGRYRKRGLSDNKTIRHTQASIKDEVAVSLRKMKIPNGMIRRAGEKPFEETLLSSGGPGRYSVFLPHAPEFKLERYTDKLVSSLVEKGGENGAGISKKLSHLKLSSNFSVVHSFLNKSINYHYWVCLRKETMGSCGLTSLMLFLEETCCWAQLCTSNDVSINGFSNDIILNSANFLSVQIMFKLRSLVMPCFAREAHNISLVKQLGYLVSTTNKIQTAASLIRELKLDTKLCLLAAFAIVVPTLLETDKTEHGTYAFFMQYINRYRPGCIMSLYNDVISSHSRECTSRLCIANTRALAGTKDKTKGLFFCPI</sequence>
<evidence type="ECO:0000256" key="2">
    <source>
        <dbReference type="SAM" id="MobiDB-lite"/>
    </source>
</evidence>
<organismHost>
    <name type="scientific">Felis catus</name>
    <name type="common">Cat</name>
    <name type="synonym">Felis silvestris catus</name>
    <dbReference type="NCBI Taxonomy" id="9685"/>
</organismHost>
<organism evidence="3">
    <name type="scientific">Bovine herpesvirus 4</name>
    <name type="common">BoHV-4</name>
    <name type="synonym">Movar virus</name>
    <dbReference type="NCBI Taxonomy" id="10385"/>
    <lineage>
        <taxon>Viruses</taxon>
        <taxon>Duplodnaviria</taxon>
        <taxon>Heunggongvirae</taxon>
        <taxon>Peploviricota</taxon>
        <taxon>Herviviricetes</taxon>
        <taxon>Herpesvirales</taxon>
        <taxon>Orthoherpesviridae</taxon>
        <taxon>Gammaherpesvirinae</taxon>
        <taxon>Rhadinovirus</taxon>
        <taxon>Rhadinovirus bovinegamma4</taxon>
    </lineage>
</organism>
<name>G1EUL3_BHV4</name>
<dbReference type="EMBL" id="JN133502">
    <property type="protein sequence ID" value="AEL29801.1"/>
    <property type="molecule type" value="Genomic_DNA"/>
</dbReference>